<protein>
    <submittedName>
        <fullName evidence="1">Uncharacterized protein</fullName>
    </submittedName>
</protein>
<proteinExistence type="predicted"/>
<gene>
    <name evidence="1" type="ORF">OMM_06559</name>
</gene>
<dbReference type="Proteomes" id="UP000189670">
    <property type="component" value="Unassembled WGS sequence"/>
</dbReference>
<name>A0A1V1PGM1_9BACT</name>
<dbReference type="EMBL" id="ATBP01000024">
    <property type="protein sequence ID" value="ETR74052.1"/>
    <property type="molecule type" value="Genomic_DNA"/>
</dbReference>
<organism evidence="1 2">
    <name type="scientific">Candidatus Magnetoglobus multicellularis str. Araruama</name>
    <dbReference type="NCBI Taxonomy" id="890399"/>
    <lineage>
        <taxon>Bacteria</taxon>
        <taxon>Pseudomonadati</taxon>
        <taxon>Thermodesulfobacteriota</taxon>
        <taxon>Desulfobacteria</taxon>
        <taxon>Desulfobacterales</taxon>
        <taxon>Desulfobacteraceae</taxon>
        <taxon>Candidatus Magnetoglobus</taxon>
    </lineage>
</organism>
<sequence length="105" mass="12451">MLRQSRDRLGLKPPGGRAGTRIYQYQAVEHSPEGYTSIYPKTYDRLLIIKQRIETIENEKLLKAFFRKLPAYKNFYEIEDALDHSKSIYGKDGFTYQHTMFKWIA</sequence>
<evidence type="ECO:0000313" key="1">
    <source>
        <dbReference type="EMBL" id="ETR74052.1"/>
    </source>
</evidence>
<comment type="caution">
    <text evidence="1">The sequence shown here is derived from an EMBL/GenBank/DDBJ whole genome shotgun (WGS) entry which is preliminary data.</text>
</comment>
<dbReference type="AlphaFoldDB" id="A0A1V1PGM1"/>
<reference evidence="2" key="1">
    <citation type="submission" date="2012-11" db="EMBL/GenBank/DDBJ databases">
        <authorList>
            <person name="Lucero-Rivera Y.E."/>
            <person name="Tovar-Ramirez D."/>
        </authorList>
    </citation>
    <scope>NUCLEOTIDE SEQUENCE [LARGE SCALE GENOMIC DNA]</scope>
    <source>
        <strain evidence="2">Araruama</strain>
    </source>
</reference>
<evidence type="ECO:0000313" key="2">
    <source>
        <dbReference type="Proteomes" id="UP000189670"/>
    </source>
</evidence>
<accession>A0A1V1PGM1</accession>